<evidence type="ECO:0000313" key="3">
    <source>
        <dbReference type="EMBL" id="AIC10039.1"/>
    </source>
</evidence>
<keyword evidence="3" id="KW-0808">Transferase</keyword>
<dbReference type="GO" id="GO:0016020">
    <property type="term" value="C:membrane"/>
    <property type="evidence" value="ECO:0007669"/>
    <property type="project" value="InterPro"/>
</dbReference>
<keyword evidence="1" id="KW-1133">Transmembrane helix</keyword>
<dbReference type="GO" id="GO:0000155">
    <property type="term" value="F:phosphorelay sensor kinase activity"/>
    <property type="evidence" value="ECO:0007669"/>
    <property type="project" value="InterPro"/>
</dbReference>
<dbReference type="InterPro" id="IPR010559">
    <property type="entry name" value="Sig_transdc_His_kin_internal"/>
</dbReference>
<dbReference type="Pfam" id="PF06580">
    <property type="entry name" value="His_kinase"/>
    <property type="match status" value="1"/>
</dbReference>
<protein>
    <submittedName>
        <fullName evidence="3">Histidine kinase</fullName>
    </submittedName>
</protein>
<evidence type="ECO:0000259" key="2">
    <source>
        <dbReference type="Pfam" id="PF06580"/>
    </source>
</evidence>
<accession>A0A060GZY0</accession>
<feature type="transmembrane region" description="Helical" evidence="1">
    <location>
        <begin position="50"/>
        <end position="75"/>
    </location>
</feature>
<dbReference type="InterPro" id="IPR036890">
    <property type="entry name" value="HATPase_C_sf"/>
</dbReference>
<feature type="transmembrane region" description="Helical" evidence="1">
    <location>
        <begin position="21"/>
        <end position="38"/>
    </location>
</feature>
<dbReference type="AlphaFoldDB" id="A0A060GZY0"/>
<keyword evidence="1" id="KW-0472">Membrane</keyword>
<name>A0A060GZY0_XYLFS</name>
<proteinExistence type="predicted"/>
<feature type="transmembrane region" description="Helical" evidence="1">
    <location>
        <begin position="87"/>
        <end position="108"/>
    </location>
</feature>
<dbReference type="HOGENOM" id="CLU_020473_1_1_6"/>
<dbReference type="InterPro" id="IPR050640">
    <property type="entry name" value="Bact_2-comp_sensor_kinase"/>
</dbReference>
<dbReference type="Proteomes" id="UP000027215">
    <property type="component" value="Chromosome"/>
</dbReference>
<sequence>MPQSLVLRPSWLPEMCRVPRIVVLLGLAELVVVVAMLVPDRGSVWSVSRFLSASGMAMWLALVIGVLLCVLRPLLLRLSPMLGKFAVLMVVSTVTMLGTGVMHVLYVSLGQRPIAPEVGFWRYTLGCSAITLLITVLVLHYFYVNDRWVAQLQAHARAEVNALQARIRPHFLFNSMNLIACLLRRDPEIAEQAVLDLCDLFRAALDAGERESNLREECELAERYLAIESLRLGDRLQVRWKRFEPLPWQLPLPRLVLQPLLENAILHGISQLPSGGCVEVSICCEAQRLYIRIVNPAPSPQRLAAGAGHAQASIAHRLGYRFGPDARMTGFWSGGYYSCDIVLPLI</sequence>
<dbReference type="PANTHER" id="PTHR34220">
    <property type="entry name" value="SENSOR HISTIDINE KINASE YPDA"/>
    <property type="match status" value="1"/>
</dbReference>
<dbReference type="SUPFAM" id="SSF55874">
    <property type="entry name" value="ATPase domain of HSP90 chaperone/DNA topoisomerase II/histidine kinase"/>
    <property type="match status" value="1"/>
</dbReference>
<keyword evidence="1" id="KW-0812">Transmembrane</keyword>
<organism evidence="3 4">
    <name type="scientific">Xylella fastidiosa subsp. sandyi Ann-1</name>
    <dbReference type="NCBI Taxonomy" id="155920"/>
    <lineage>
        <taxon>Bacteria</taxon>
        <taxon>Pseudomonadati</taxon>
        <taxon>Pseudomonadota</taxon>
        <taxon>Gammaproteobacteria</taxon>
        <taxon>Lysobacterales</taxon>
        <taxon>Lysobacteraceae</taxon>
        <taxon>Xylella</taxon>
    </lineage>
</organism>
<dbReference type="KEGG" id="xfs:D934_06885"/>
<dbReference type="EMBL" id="CP006696">
    <property type="protein sequence ID" value="AIC10039.1"/>
    <property type="molecule type" value="Genomic_DNA"/>
</dbReference>
<evidence type="ECO:0000313" key="4">
    <source>
        <dbReference type="Proteomes" id="UP000027215"/>
    </source>
</evidence>
<gene>
    <name evidence="3" type="ORF">D934_06885</name>
</gene>
<dbReference type="PATRIC" id="fig|155920.8.peg.1608"/>
<keyword evidence="3" id="KW-0418">Kinase</keyword>
<reference evidence="3 4" key="1">
    <citation type="submission" date="2013-08" db="EMBL/GenBank/DDBJ databases">
        <authorList>
            <person name="Stouthamer R."/>
            <person name="Nunney L."/>
        </authorList>
    </citation>
    <scope>NUCLEOTIDE SEQUENCE [LARGE SCALE GENOMIC DNA]</scope>
    <source>
        <strain evidence="4">ann-1</strain>
    </source>
</reference>
<evidence type="ECO:0000256" key="1">
    <source>
        <dbReference type="SAM" id="Phobius"/>
    </source>
</evidence>
<dbReference type="PANTHER" id="PTHR34220:SF7">
    <property type="entry name" value="SENSOR HISTIDINE KINASE YPDA"/>
    <property type="match status" value="1"/>
</dbReference>
<feature type="transmembrane region" description="Helical" evidence="1">
    <location>
        <begin position="120"/>
        <end position="143"/>
    </location>
</feature>
<feature type="domain" description="Signal transduction histidine kinase internal region" evidence="2">
    <location>
        <begin position="158"/>
        <end position="236"/>
    </location>
</feature>